<gene>
    <name evidence="8" type="ORF">K503DRAFT_851950</name>
</gene>
<comment type="subcellular location">
    <subcellularLocation>
        <location evidence="1">Membrane</location>
        <topology evidence="1">Multi-pass membrane protein</topology>
    </subcellularLocation>
</comment>
<protein>
    <submittedName>
        <fullName evidence="8">MFS general substrate transporter</fullName>
    </submittedName>
</protein>
<dbReference type="InterPro" id="IPR005829">
    <property type="entry name" value="Sugar_transporter_CS"/>
</dbReference>
<keyword evidence="5 6" id="KW-0472">Membrane</keyword>
<feature type="transmembrane region" description="Helical" evidence="6">
    <location>
        <begin position="104"/>
        <end position="123"/>
    </location>
</feature>
<comment type="similarity">
    <text evidence="2">Belongs to the major facilitator superfamily. Sugar transporter (TC 2.A.1.1) family.</text>
</comment>
<dbReference type="InterPro" id="IPR036259">
    <property type="entry name" value="MFS_trans_sf"/>
</dbReference>
<feature type="transmembrane region" description="Helical" evidence="6">
    <location>
        <begin position="269"/>
        <end position="287"/>
    </location>
</feature>
<evidence type="ECO:0000313" key="8">
    <source>
        <dbReference type="EMBL" id="OAX33281.1"/>
    </source>
</evidence>
<dbReference type="SUPFAM" id="SSF103473">
    <property type="entry name" value="MFS general substrate transporter"/>
    <property type="match status" value="1"/>
</dbReference>
<proteinExistence type="inferred from homology"/>
<dbReference type="InterPro" id="IPR020846">
    <property type="entry name" value="MFS_dom"/>
</dbReference>
<dbReference type="STRING" id="1314800.A0A1B7ML20"/>
<feature type="transmembrane region" description="Helical" evidence="6">
    <location>
        <begin position="244"/>
        <end position="263"/>
    </location>
</feature>
<feature type="domain" description="Major facilitator superfamily (MFS) profile" evidence="7">
    <location>
        <begin position="1"/>
        <end position="315"/>
    </location>
</feature>
<dbReference type="PROSITE" id="PS00217">
    <property type="entry name" value="SUGAR_TRANSPORT_2"/>
    <property type="match status" value="1"/>
</dbReference>
<feature type="transmembrane region" description="Helical" evidence="6">
    <location>
        <begin position="73"/>
        <end position="92"/>
    </location>
</feature>
<feature type="transmembrane region" description="Helical" evidence="6">
    <location>
        <begin position="45"/>
        <end position="67"/>
    </location>
</feature>
<organism evidence="8 9">
    <name type="scientific">Rhizopogon vinicolor AM-OR11-026</name>
    <dbReference type="NCBI Taxonomy" id="1314800"/>
    <lineage>
        <taxon>Eukaryota</taxon>
        <taxon>Fungi</taxon>
        <taxon>Dikarya</taxon>
        <taxon>Basidiomycota</taxon>
        <taxon>Agaricomycotina</taxon>
        <taxon>Agaricomycetes</taxon>
        <taxon>Agaricomycetidae</taxon>
        <taxon>Boletales</taxon>
        <taxon>Suillineae</taxon>
        <taxon>Rhizopogonaceae</taxon>
        <taxon>Rhizopogon</taxon>
    </lineage>
</organism>
<keyword evidence="4 6" id="KW-1133">Transmembrane helix</keyword>
<dbReference type="PROSITE" id="PS50850">
    <property type="entry name" value="MFS"/>
    <property type="match status" value="1"/>
</dbReference>
<dbReference type="PANTHER" id="PTHR48022">
    <property type="entry name" value="PLASTIDIC GLUCOSE TRANSPORTER 4"/>
    <property type="match status" value="1"/>
</dbReference>
<evidence type="ECO:0000256" key="4">
    <source>
        <dbReference type="ARBA" id="ARBA00022989"/>
    </source>
</evidence>
<dbReference type="Proteomes" id="UP000092154">
    <property type="component" value="Unassembled WGS sequence"/>
</dbReference>
<name>A0A1B7ML20_9AGAM</name>
<dbReference type="AlphaFoldDB" id="A0A1B7ML20"/>
<sequence>MDQFTSSIGHLSSSILGIYVACILLSASLSSLCSGYVADLLSRKYGILTGGVVVLLGTIISASATTFPALVCARLITGIGQGQSISVVTIYLCEISPHEIRGTVATMLQLLIVIGIAMGYFISYGSSQIDSSLAWRTPFIFQASMAVILISGMAFMPHSPRWLRLRGNSELVEEELRLIQGSLEEQSREHASYREIFQKRYIRRSALADSQANFAWSWGVVIKIYACEIMPTRLRAKACAIQQLSNWLVNFTVALTAPLFLRASPSGPYFFFGSATLFMTIACHFLVPETKGKGLEEIEDLFEMTPRAKSSSVIA</sequence>
<feature type="transmembrane region" description="Helical" evidence="6">
    <location>
        <begin position="135"/>
        <end position="156"/>
    </location>
</feature>
<dbReference type="Pfam" id="PF00083">
    <property type="entry name" value="Sugar_tr"/>
    <property type="match status" value="2"/>
</dbReference>
<keyword evidence="9" id="KW-1185">Reference proteome</keyword>
<evidence type="ECO:0000313" key="9">
    <source>
        <dbReference type="Proteomes" id="UP000092154"/>
    </source>
</evidence>
<dbReference type="Gene3D" id="1.20.1250.20">
    <property type="entry name" value="MFS general substrate transporter like domains"/>
    <property type="match status" value="2"/>
</dbReference>
<dbReference type="InParanoid" id="A0A1B7ML20"/>
<evidence type="ECO:0000256" key="1">
    <source>
        <dbReference type="ARBA" id="ARBA00004141"/>
    </source>
</evidence>
<dbReference type="GO" id="GO:0016020">
    <property type="term" value="C:membrane"/>
    <property type="evidence" value="ECO:0007669"/>
    <property type="project" value="UniProtKB-SubCell"/>
</dbReference>
<evidence type="ECO:0000256" key="3">
    <source>
        <dbReference type="ARBA" id="ARBA00022692"/>
    </source>
</evidence>
<accession>A0A1B7ML20</accession>
<dbReference type="InterPro" id="IPR005828">
    <property type="entry name" value="MFS_sugar_transport-like"/>
</dbReference>
<reference evidence="8 9" key="1">
    <citation type="submission" date="2016-06" db="EMBL/GenBank/DDBJ databases">
        <title>Comparative genomics of the ectomycorrhizal sister species Rhizopogon vinicolor and Rhizopogon vesiculosus (Basidiomycota: Boletales) reveals a divergence of the mating type B locus.</title>
        <authorList>
            <consortium name="DOE Joint Genome Institute"/>
            <person name="Mujic A.B."/>
            <person name="Kuo A."/>
            <person name="Tritt A."/>
            <person name="Lipzen A."/>
            <person name="Chen C."/>
            <person name="Johnson J."/>
            <person name="Sharma A."/>
            <person name="Barry K."/>
            <person name="Grigoriev I.V."/>
            <person name="Spatafora J.W."/>
        </authorList>
    </citation>
    <scope>NUCLEOTIDE SEQUENCE [LARGE SCALE GENOMIC DNA]</scope>
    <source>
        <strain evidence="8 9">AM-OR11-026</strain>
    </source>
</reference>
<evidence type="ECO:0000256" key="5">
    <source>
        <dbReference type="ARBA" id="ARBA00023136"/>
    </source>
</evidence>
<dbReference type="EMBL" id="KV448798">
    <property type="protein sequence ID" value="OAX33281.1"/>
    <property type="molecule type" value="Genomic_DNA"/>
</dbReference>
<dbReference type="InterPro" id="IPR050360">
    <property type="entry name" value="MFS_Sugar_Transporters"/>
</dbReference>
<evidence type="ECO:0000256" key="2">
    <source>
        <dbReference type="ARBA" id="ARBA00010992"/>
    </source>
</evidence>
<keyword evidence="3 6" id="KW-0812">Transmembrane</keyword>
<dbReference type="GO" id="GO:0005351">
    <property type="term" value="F:carbohydrate:proton symporter activity"/>
    <property type="evidence" value="ECO:0007669"/>
    <property type="project" value="TreeGrafter"/>
</dbReference>
<dbReference type="OrthoDB" id="5399138at2759"/>
<dbReference type="PANTHER" id="PTHR48022:SF20">
    <property type="entry name" value="MAJOR FACILITATOR SUPERFAMILY (MFS) PROFILE DOMAIN-CONTAINING PROTEIN-RELATED"/>
    <property type="match status" value="1"/>
</dbReference>
<feature type="transmembrane region" description="Helical" evidence="6">
    <location>
        <begin position="16"/>
        <end position="38"/>
    </location>
</feature>
<evidence type="ECO:0000256" key="6">
    <source>
        <dbReference type="SAM" id="Phobius"/>
    </source>
</evidence>
<evidence type="ECO:0000259" key="7">
    <source>
        <dbReference type="PROSITE" id="PS50850"/>
    </source>
</evidence>